<dbReference type="AlphaFoldDB" id="A0A1T4UPB8"/>
<organism evidence="9 10">
    <name type="scientific">Enterovibrio nigricans DSM 22720</name>
    <dbReference type="NCBI Taxonomy" id="1121868"/>
    <lineage>
        <taxon>Bacteria</taxon>
        <taxon>Pseudomonadati</taxon>
        <taxon>Pseudomonadota</taxon>
        <taxon>Gammaproteobacteria</taxon>
        <taxon>Vibrionales</taxon>
        <taxon>Vibrionaceae</taxon>
        <taxon>Enterovibrio</taxon>
    </lineage>
</organism>
<dbReference type="GO" id="GO:0016020">
    <property type="term" value="C:membrane"/>
    <property type="evidence" value="ECO:0007669"/>
    <property type="project" value="TreeGrafter"/>
</dbReference>
<keyword evidence="2" id="KW-0479">Metal-binding</keyword>
<evidence type="ECO:0000256" key="4">
    <source>
        <dbReference type="ARBA" id="ARBA00022833"/>
    </source>
</evidence>
<keyword evidence="7" id="KW-0472">Membrane</keyword>
<feature type="transmembrane region" description="Helical" evidence="7">
    <location>
        <begin position="92"/>
        <end position="112"/>
    </location>
</feature>
<dbReference type="Proteomes" id="UP000190162">
    <property type="component" value="Unassembled WGS sequence"/>
</dbReference>
<keyword evidence="3 6" id="KW-0378">Hydrolase</keyword>
<evidence type="ECO:0000256" key="6">
    <source>
        <dbReference type="RuleBase" id="RU003983"/>
    </source>
</evidence>
<proteinExistence type="inferred from homology"/>
<dbReference type="CDD" id="cd07332">
    <property type="entry name" value="M48C_Oma1_like"/>
    <property type="match status" value="1"/>
</dbReference>
<dbReference type="GO" id="GO:0004222">
    <property type="term" value="F:metalloendopeptidase activity"/>
    <property type="evidence" value="ECO:0007669"/>
    <property type="project" value="InterPro"/>
</dbReference>
<protein>
    <submittedName>
        <fullName evidence="9">Peptidase family M48</fullName>
    </submittedName>
</protein>
<keyword evidence="4 6" id="KW-0862">Zinc</keyword>
<dbReference type="PANTHER" id="PTHR22726:SF1">
    <property type="entry name" value="METALLOENDOPEPTIDASE OMA1, MITOCHONDRIAL"/>
    <property type="match status" value="1"/>
</dbReference>
<evidence type="ECO:0000256" key="3">
    <source>
        <dbReference type="ARBA" id="ARBA00022801"/>
    </source>
</evidence>
<dbReference type="PANTHER" id="PTHR22726">
    <property type="entry name" value="METALLOENDOPEPTIDASE OMA1"/>
    <property type="match status" value="1"/>
</dbReference>
<dbReference type="InterPro" id="IPR001915">
    <property type="entry name" value="Peptidase_M48"/>
</dbReference>
<name>A0A1T4UPB8_9GAMM</name>
<evidence type="ECO:0000256" key="1">
    <source>
        <dbReference type="ARBA" id="ARBA00022670"/>
    </source>
</evidence>
<evidence type="ECO:0000256" key="7">
    <source>
        <dbReference type="SAM" id="Phobius"/>
    </source>
</evidence>
<accession>A0A1T4UPB8</accession>
<sequence length="334" mass="36340">MTEGFAYHVGNSTKFSAELFVLGSDRVLLRFDDTEISCAIDELECAEQVGNLPTQFRFPNGELFVPVSDAELPQALSKKQSWIQSLESNKTAVVGSIVSLVVFILLFFKVGIPALSTGVTHVLPNQVPLLVGEHVMTQLDDVMLSPSELSDDEKAKISRQFDSIVASLPEMPLAPNIVFRSWKGGANAFALSDGTIILLDPLVEMAESEAQLESVILHELGHVYHQHVMKSLVRSALLSVSVAVITGESTGAIDTLTGVGVLLASSGYSREAEEESDRFASKYLTQRYGDATAQADMFSLMKNAQSNGALLEWLSSHPDMDNRIEAARRFTSSE</sequence>
<evidence type="ECO:0000313" key="10">
    <source>
        <dbReference type="Proteomes" id="UP000190162"/>
    </source>
</evidence>
<comment type="cofactor">
    <cofactor evidence="6">
        <name>Zn(2+)</name>
        <dbReference type="ChEBI" id="CHEBI:29105"/>
    </cofactor>
    <text evidence="6">Binds 1 zinc ion per subunit.</text>
</comment>
<keyword evidence="7" id="KW-1133">Transmembrane helix</keyword>
<evidence type="ECO:0000259" key="8">
    <source>
        <dbReference type="Pfam" id="PF01435"/>
    </source>
</evidence>
<dbReference type="InterPro" id="IPR051156">
    <property type="entry name" value="Mito/Outer_Membr_Metalloprot"/>
</dbReference>
<keyword evidence="1 6" id="KW-0645">Protease</keyword>
<gene>
    <name evidence="9" type="ORF">SAMN02745132_02170</name>
</gene>
<dbReference type="Pfam" id="PF01435">
    <property type="entry name" value="Peptidase_M48"/>
    <property type="match status" value="1"/>
</dbReference>
<evidence type="ECO:0000256" key="2">
    <source>
        <dbReference type="ARBA" id="ARBA00022723"/>
    </source>
</evidence>
<dbReference type="GO" id="GO:0051603">
    <property type="term" value="P:proteolysis involved in protein catabolic process"/>
    <property type="evidence" value="ECO:0007669"/>
    <property type="project" value="TreeGrafter"/>
</dbReference>
<keyword evidence="7" id="KW-0812">Transmembrane</keyword>
<dbReference type="Gene3D" id="3.30.2010.10">
    <property type="entry name" value="Metalloproteases ('zincins'), catalytic domain"/>
    <property type="match status" value="1"/>
</dbReference>
<keyword evidence="5 6" id="KW-0482">Metalloprotease</keyword>
<dbReference type="EMBL" id="FUXU01000023">
    <property type="protein sequence ID" value="SKA54592.1"/>
    <property type="molecule type" value="Genomic_DNA"/>
</dbReference>
<reference evidence="10" key="1">
    <citation type="submission" date="2017-02" db="EMBL/GenBank/DDBJ databases">
        <authorList>
            <person name="Varghese N."/>
            <person name="Submissions S."/>
        </authorList>
    </citation>
    <scope>NUCLEOTIDE SEQUENCE [LARGE SCALE GENOMIC DNA]</scope>
    <source>
        <strain evidence="10">DSM 22720</strain>
    </source>
</reference>
<evidence type="ECO:0000256" key="5">
    <source>
        <dbReference type="ARBA" id="ARBA00023049"/>
    </source>
</evidence>
<comment type="similarity">
    <text evidence="6">Belongs to the peptidase M48 family.</text>
</comment>
<keyword evidence="10" id="KW-1185">Reference proteome</keyword>
<dbReference type="RefSeq" id="WP_078752539.1">
    <property type="nucleotide sequence ID" value="NZ_FUXU01000023.1"/>
</dbReference>
<dbReference type="GO" id="GO:0046872">
    <property type="term" value="F:metal ion binding"/>
    <property type="evidence" value="ECO:0007669"/>
    <property type="project" value="UniProtKB-KW"/>
</dbReference>
<evidence type="ECO:0000313" key="9">
    <source>
        <dbReference type="EMBL" id="SKA54592.1"/>
    </source>
</evidence>
<dbReference type="OrthoDB" id="9810445at2"/>
<feature type="domain" description="Peptidase M48" evidence="8">
    <location>
        <begin position="154"/>
        <end position="329"/>
    </location>
</feature>